<keyword evidence="1" id="KW-0479">Metal-binding</keyword>
<feature type="compositionally biased region" description="Polar residues" evidence="4">
    <location>
        <begin position="142"/>
        <end position="221"/>
    </location>
</feature>
<protein>
    <recommendedName>
        <fullName evidence="5">RanBP2-type domain-containing protein</fullName>
    </recommendedName>
</protein>
<dbReference type="PROSITE" id="PS50216">
    <property type="entry name" value="DHHC"/>
    <property type="match status" value="1"/>
</dbReference>
<gene>
    <name evidence="6" type="ORF">MGAL_10B005030</name>
</gene>
<feature type="compositionally biased region" description="Basic and acidic residues" evidence="4">
    <location>
        <begin position="341"/>
        <end position="381"/>
    </location>
</feature>
<evidence type="ECO:0000256" key="3">
    <source>
        <dbReference type="ARBA" id="ARBA00022833"/>
    </source>
</evidence>
<accession>A0A8B6FM17</accession>
<comment type="caution">
    <text evidence="6">The sequence shown here is derived from an EMBL/GenBank/DDBJ whole genome shotgun (WGS) entry which is preliminary data.</text>
</comment>
<dbReference type="OrthoDB" id="6095478at2759"/>
<keyword evidence="3" id="KW-0862">Zinc</keyword>
<feature type="compositionally biased region" description="Acidic residues" evidence="4">
    <location>
        <begin position="309"/>
        <end position="320"/>
    </location>
</feature>
<dbReference type="Proteomes" id="UP000596742">
    <property type="component" value="Unassembled WGS sequence"/>
</dbReference>
<feature type="domain" description="RanBP2-type" evidence="5">
    <location>
        <begin position="888"/>
        <end position="907"/>
    </location>
</feature>
<name>A0A8B6FM17_MYTGA</name>
<dbReference type="AlphaFoldDB" id="A0A8B6FM17"/>
<dbReference type="GO" id="GO:0008270">
    <property type="term" value="F:zinc ion binding"/>
    <property type="evidence" value="ECO:0007669"/>
    <property type="project" value="UniProtKB-KW"/>
</dbReference>
<dbReference type="InterPro" id="IPR001876">
    <property type="entry name" value="Znf_RanBP2"/>
</dbReference>
<dbReference type="PROSITE" id="PS01358">
    <property type="entry name" value="ZF_RANBP2_1"/>
    <property type="match status" value="1"/>
</dbReference>
<feature type="compositionally biased region" description="Polar residues" evidence="4">
    <location>
        <begin position="58"/>
        <end position="67"/>
    </location>
</feature>
<feature type="compositionally biased region" description="Acidic residues" evidence="4">
    <location>
        <begin position="382"/>
        <end position="398"/>
    </location>
</feature>
<proteinExistence type="predicted"/>
<evidence type="ECO:0000259" key="5">
    <source>
        <dbReference type="PROSITE" id="PS01358"/>
    </source>
</evidence>
<dbReference type="EMBL" id="UYJE01007002">
    <property type="protein sequence ID" value="VDI50940.1"/>
    <property type="molecule type" value="Genomic_DNA"/>
</dbReference>
<reference evidence="6" key="1">
    <citation type="submission" date="2018-11" db="EMBL/GenBank/DDBJ databases">
        <authorList>
            <person name="Alioto T."/>
            <person name="Alioto T."/>
        </authorList>
    </citation>
    <scope>NUCLEOTIDE SEQUENCE</scope>
</reference>
<feature type="compositionally biased region" description="Polar residues" evidence="4">
    <location>
        <begin position="252"/>
        <end position="306"/>
    </location>
</feature>
<evidence type="ECO:0000256" key="1">
    <source>
        <dbReference type="ARBA" id="ARBA00022723"/>
    </source>
</evidence>
<feature type="compositionally biased region" description="Low complexity" evidence="4">
    <location>
        <begin position="222"/>
        <end position="251"/>
    </location>
</feature>
<evidence type="ECO:0000313" key="7">
    <source>
        <dbReference type="Proteomes" id="UP000596742"/>
    </source>
</evidence>
<evidence type="ECO:0000313" key="6">
    <source>
        <dbReference type="EMBL" id="VDI50940.1"/>
    </source>
</evidence>
<feature type="compositionally biased region" description="Polar residues" evidence="4">
    <location>
        <begin position="81"/>
        <end position="92"/>
    </location>
</feature>
<sequence length="1026" mass="113899">MSAGRKSKPSASQEDSTPAKKQCMDLLFHDDSSVSKFTWPEDGSESSSWQICDADAGDNSNPPSRDATNPPSRGNSNPPSLESTKTNNSLSSEALDKKKLIEDAFEQNSSQSTAPFVFPKTPANSENDLSSPSTFSTSGESNCSSPSTLTYKSTKQSNKRLCSPCRTPNNSENDISSTGICSASSKNNRSPPITVSSKNTEQSDSRSCSPCKTPQNSENDFSSASSCSTSAVSDCSSQSTVTESNFSSSTTFECDSSPSNTSIASSQLSDSTISQNSQDGLSEGIQSKKSVGSENRQVPTKQTRLTDSSDSDSCESDSSLDQEIKATPKGKRNNPPAIKVQDTKVPEKMHDDHDKEETNIFKNVKGDKTKEQNQSKGKDEDKLSDDEDDVSNYSDEDYYCNSSYSGSGSEYEVSDKSVQCNGISPLHIKTKVDRQAFVMKIMKAFKCNSLYDSFCFTLPRSKDAIDGYNMTVNGLLSLADQCRFGLIESTSMNFPSKESIDFAEGVVEDMRKRYKDLCGEGENSNSDSHHSSEESTSSILEKEVDNDLPHNIIFMVSDGIKDIVSTWSGQFQVSTNPVTYIMSLRMFDYKPSFSNNIRPVFGQKPDLTDELCKDIVNEMEKFECSRQLRLDVDFRTFESLTFFKCSENEALLLINVKSPATFCQRLVNSSAIDRNDWQPRDNFLPFEHGCYQDYVLVLGGVVSELSSIAAQITVAFPSVKILNKDINEFLLYHISVNTSGKYRNLETNGRHRKSTNLSVDRRNNIIDVLETNHLLSKDKCEELRTNITITEINSRLGSECNCFDGTEFHPCFTDYLNYKCLDVSELEHQLSRRCNISEKMADAKLLNYNPDSNPDSQNMSVAEYLASNSNSNFYYSFCSSEIIPNDTWHCKVCGKCNQENEWHCPKCDKCSKAQPACQHCGYAGYTYIIKPGSVDESMAPKFDWKINLSTTDVPDWSVTLDHSTEKASFSMDDFMQDEFGLIDPMAFLLGSEARGGGKRQGRRLQKYEKKIEGNPKMLAAAGCILQ</sequence>
<keyword evidence="2" id="KW-0863">Zinc-finger</keyword>
<evidence type="ECO:0000256" key="2">
    <source>
        <dbReference type="ARBA" id="ARBA00022771"/>
    </source>
</evidence>
<feature type="region of interest" description="Disordered" evidence="4">
    <location>
        <begin position="1"/>
        <end position="398"/>
    </location>
</feature>
<evidence type="ECO:0000256" key="4">
    <source>
        <dbReference type="SAM" id="MobiDB-lite"/>
    </source>
</evidence>
<feature type="region of interest" description="Disordered" evidence="4">
    <location>
        <begin position="518"/>
        <end position="539"/>
    </location>
</feature>
<feature type="compositionally biased region" description="Low complexity" evidence="4">
    <location>
        <begin position="69"/>
        <end position="80"/>
    </location>
</feature>
<feature type="compositionally biased region" description="Low complexity" evidence="4">
    <location>
        <begin position="130"/>
        <end position="141"/>
    </location>
</feature>
<keyword evidence="7" id="KW-1185">Reference proteome</keyword>
<organism evidence="6 7">
    <name type="scientific">Mytilus galloprovincialis</name>
    <name type="common">Mediterranean mussel</name>
    <dbReference type="NCBI Taxonomy" id="29158"/>
    <lineage>
        <taxon>Eukaryota</taxon>
        <taxon>Metazoa</taxon>
        <taxon>Spiralia</taxon>
        <taxon>Lophotrochozoa</taxon>
        <taxon>Mollusca</taxon>
        <taxon>Bivalvia</taxon>
        <taxon>Autobranchia</taxon>
        <taxon>Pteriomorphia</taxon>
        <taxon>Mytilida</taxon>
        <taxon>Mytiloidea</taxon>
        <taxon>Mytilidae</taxon>
        <taxon>Mytilinae</taxon>
        <taxon>Mytilus</taxon>
    </lineage>
</organism>